<dbReference type="EMBL" id="MAVT02000959">
    <property type="protein sequence ID" value="POS72635.1"/>
    <property type="molecule type" value="Genomic_DNA"/>
</dbReference>
<proteinExistence type="predicted"/>
<sequence>MADYTGGSGPLGTIHPNQEKLINQISVFLSEVENLTPGKSLEDHLNKSYGPGTPHYDTLASLIKSGLDEGWVANIPIDGSRYRRSRISPPTEATRFCSVTTVYMATVDGEEDFKGQYHAHPYGEINCVVPIDEGAELAGLNGWMGKGWTSPHPGSHHFPQCRGGGVVALFFLPAGRISYDAKPEDAMPHGA</sequence>
<dbReference type="InParanoid" id="A0A2P5HQZ5"/>
<accession>A0A2P5HQZ5</accession>
<organism evidence="1 2">
    <name type="scientific">Diaporthe helianthi</name>
    <dbReference type="NCBI Taxonomy" id="158607"/>
    <lineage>
        <taxon>Eukaryota</taxon>
        <taxon>Fungi</taxon>
        <taxon>Dikarya</taxon>
        <taxon>Ascomycota</taxon>
        <taxon>Pezizomycotina</taxon>
        <taxon>Sordariomycetes</taxon>
        <taxon>Sordariomycetidae</taxon>
        <taxon>Diaporthales</taxon>
        <taxon>Diaporthaceae</taxon>
        <taxon>Diaporthe</taxon>
    </lineage>
</organism>
<evidence type="ECO:0000313" key="1">
    <source>
        <dbReference type="EMBL" id="POS72635.1"/>
    </source>
</evidence>
<gene>
    <name evidence="1" type="ORF">DHEL01_v208976</name>
</gene>
<reference evidence="1" key="1">
    <citation type="submission" date="2017-09" db="EMBL/GenBank/DDBJ databases">
        <title>Polyketide synthases of a Diaporthe helianthi virulent isolate.</title>
        <authorList>
            <person name="Baroncelli R."/>
        </authorList>
    </citation>
    <scope>NUCLEOTIDE SEQUENCE [LARGE SCALE GENOMIC DNA]</scope>
    <source>
        <strain evidence="1">7/96</strain>
    </source>
</reference>
<evidence type="ECO:0000313" key="2">
    <source>
        <dbReference type="Proteomes" id="UP000094444"/>
    </source>
</evidence>
<dbReference type="InterPro" id="IPR032345">
    <property type="entry name" value="PnbB"/>
</dbReference>
<name>A0A2P5HQZ5_DIAHE</name>
<comment type="caution">
    <text evidence="1">The sequence shown here is derived from an EMBL/GenBank/DDBJ whole genome shotgun (WGS) entry which is preliminary data.</text>
</comment>
<dbReference type="STRING" id="158607.A0A2P5HQZ5"/>
<protein>
    <recommendedName>
        <fullName evidence="3">p-hydroxylaminobenzoate lyase</fullName>
    </recommendedName>
</protein>
<dbReference type="AlphaFoldDB" id="A0A2P5HQZ5"/>
<keyword evidence="2" id="KW-1185">Reference proteome</keyword>
<dbReference type="Proteomes" id="UP000094444">
    <property type="component" value="Unassembled WGS sequence"/>
</dbReference>
<dbReference type="Pfam" id="PF16155">
    <property type="entry name" value="PnbB"/>
    <property type="match status" value="1"/>
</dbReference>
<evidence type="ECO:0008006" key="3">
    <source>
        <dbReference type="Google" id="ProtNLM"/>
    </source>
</evidence>
<dbReference type="OrthoDB" id="2845956at2759"/>